<evidence type="ECO:0000256" key="1">
    <source>
        <dbReference type="SAM" id="MobiDB-lite"/>
    </source>
</evidence>
<dbReference type="Proteomes" id="UP001234178">
    <property type="component" value="Unassembled WGS sequence"/>
</dbReference>
<proteinExistence type="predicted"/>
<reference evidence="2 3" key="1">
    <citation type="journal article" date="2023" name="Nucleic Acids Res.">
        <title>The hologenome of Daphnia magna reveals possible DNA methylation and microbiome-mediated evolution of the host genome.</title>
        <authorList>
            <person name="Chaturvedi A."/>
            <person name="Li X."/>
            <person name="Dhandapani V."/>
            <person name="Marshall H."/>
            <person name="Kissane S."/>
            <person name="Cuenca-Cambronero M."/>
            <person name="Asole G."/>
            <person name="Calvet F."/>
            <person name="Ruiz-Romero M."/>
            <person name="Marangio P."/>
            <person name="Guigo R."/>
            <person name="Rago D."/>
            <person name="Mirbahai L."/>
            <person name="Eastwood N."/>
            <person name="Colbourne J.K."/>
            <person name="Zhou J."/>
            <person name="Mallon E."/>
            <person name="Orsini L."/>
        </authorList>
    </citation>
    <scope>NUCLEOTIDE SEQUENCE [LARGE SCALE GENOMIC DNA]</scope>
    <source>
        <strain evidence="2">LRV0_1</strain>
    </source>
</reference>
<protein>
    <submittedName>
        <fullName evidence="2">Uncharacterized protein</fullName>
    </submittedName>
</protein>
<evidence type="ECO:0000313" key="2">
    <source>
        <dbReference type="EMBL" id="KAK4009655.1"/>
    </source>
</evidence>
<accession>A0ABQ9ZAX9</accession>
<evidence type="ECO:0000313" key="3">
    <source>
        <dbReference type="Proteomes" id="UP001234178"/>
    </source>
</evidence>
<keyword evidence="3" id="KW-1185">Reference proteome</keyword>
<name>A0ABQ9ZAX9_9CRUS</name>
<feature type="region of interest" description="Disordered" evidence="1">
    <location>
        <begin position="64"/>
        <end position="85"/>
    </location>
</feature>
<organism evidence="2 3">
    <name type="scientific">Daphnia magna</name>
    <dbReference type="NCBI Taxonomy" id="35525"/>
    <lineage>
        <taxon>Eukaryota</taxon>
        <taxon>Metazoa</taxon>
        <taxon>Ecdysozoa</taxon>
        <taxon>Arthropoda</taxon>
        <taxon>Crustacea</taxon>
        <taxon>Branchiopoda</taxon>
        <taxon>Diplostraca</taxon>
        <taxon>Cladocera</taxon>
        <taxon>Anomopoda</taxon>
        <taxon>Daphniidae</taxon>
        <taxon>Daphnia</taxon>
    </lineage>
</organism>
<gene>
    <name evidence="2" type="ORF">OUZ56_018801</name>
</gene>
<sequence length="134" mass="15275">MKPLTQALDIFQNEENMSVGCVLPVLSLWKEKIIEFKEDRNIIHCAPLVTSLLNGLEKRANESIEDDDATTAHLSGTSSSPRKRSRFLVGLQRKSSIELNEVDRYVNDGYGVLEDLNRYPTIKQIFMHKSIIKN</sequence>
<dbReference type="EMBL" id="JAOYFB010000003">
    <property type="protein sequence ID" value="KAK4009655.1"/>
    <property type="molecule type" value="Genomic_DNA"/>
</dbReference>
<comment type="caution">
    <text evidence="2">The sequence shown here is derived from an EMBL/GenBank/DDBJ whole genome shotgun (WGS) entry which is preliminary data.</text>
</comment>